<organism evidence="1 2">
    <name type="scientific">Sulfitobacter mediterraneus</name>
    <dbReference type="NCBI Taxonomy" id="83219"/>
    <lineage>
        <taxon>Bacteria</taxon>
        <taxon>Pseudomonadati</taxon>
        <taxon>Pseudomonadota</taxon>
        <taxon>Alphaproteobacteria</taxon>
        <taxon>Rhodobacterales</taxon>
        <taxon>Roseobacteraceae</taxon>
        <taxon>Sulfitobacter</taxon>
    </lineage>
</organism>
<evidence type="ECO:0000313" key="2">
    <source>
        <dbReference type="Proteomes" id="UP000027337"/>
    </source>
</evidence>
<dbReference type="EMBL" id="JEMU01000005">
    <property type="protein sequence ID" value="KAJ03611.1"/>
    <property type="molecule type" value="Genomic_DNA"/>
</dbReference>
<dbReference type="eggNOG" id="COG5662">
    <property type="taxonomic scope" value="Bacteria"/>
</dbReference>
<dbReference type="STRING" id="83219.PM02_07255"/>
<dbReference type="RefSeq" id="WP_051584077.1">
    <property type="nucleotide sequence ID" value="NZ_JEMU01000005.1"/>
</dbReference>
<evidence type="ECO:0008006" key="3">
    <source>
        <dbReference type="Google" id="ProtNLM"/>
    </source>
</evidence>
<dbReference type="Proteomes" id="UP000027337">
    <property type="component" value="Unassembled WGS sequence"/>
</dbReference>
<dbReference type="AlphaFoldDB" id="A0A061SPH6"/>
<sequence length="244" mass="25162">MSENRTSFSDEELTAYLDGELDKQEAAQIKAAAKSDAAVAARLDALAVPMKLLKLSMNPAVLDAPALPAHLAGAAPSPSRGIWVASAIAASFVIGVAVTNFMRPAPNTGWIATIASYQALYVTETLDGATQPPAETAQVLARAQDTFGVDLSEALSVEGLDFKRAQMLGLNGSPLLQVAYLAEDGTPMALCLKSVSGPDRGPKTTVMLDMAGVSWVENGIGYLLIGGGDTAKTEALSSGLAAVL</sequence>
<accession>A0A061SPH6</accession>
<proteinExistence type="predicted"/>
<keyword evidence="2" id="KW-1185">Reference proteome</keyword>
<evidence type="ECO:0000313" key="1">
    <source>
        <dbReference type="EMBL" id="KAJ03611.1"/>
    </source>
</evidence>
<gene>
    <name evidence="1" type="ORF">PM02_07255</name>
</gene>
<comment type="caution">
    <text evidence="1">The sequence shown here is derived from an EMBL/GenBank/DDBJ whole genome shotgun (WGS) entry which is preliminary data.</text>
</comment>
<reference evidence="1 2" key="1">
    <citation type="journal article" date="2014" name="Genome Announc.">
        <title>Draft Genome Sequences of Two Isolates of the Roseobacter Group, Sulfitobacter sp. Strains 3SOLIMAR09 and 1FIGIMAR09, from Harbors of Mallorca Island (Mediterranean Sea).</title>
        <authorList>
            <person name="Mas-Llado M."/>
            <person name="Pina-Villalonga J.M."/>
            <person name="Brunet-Galmes I."/>
            <person name="Nogales B."/>
            <person name="Bosch R."/>
        </authorList>
    </citation>
    <scope>NUCLEOTIDE SEQUENCE [LARGE SCALE GENOMIC DNA]</scope>
    <source>
        <strain evidence="1 2">1FIGIMAR09</strain>
    </source>
</reference>
<name>A0A061SPH6_9RHOB</name>
<protein>
    <recommendedName>
        <fullName evidence="3">Anti-sigma factor RsiW</fullName>
    </recommendedName>
</protein>